<keyword evidence="6 16" id="KW-0812">Transmembrane</keyword>
<comment type="similarity">
    <text evidence="16">Belongs to the TRAFAC class TrmE-Era-EngA-EngB-Septin-like GTPase superfamily. FeoB GTPase (TC 9.A.8) family.</text>
</comment>
<reference evidence="18 19" key="1">
    <citation type="submission" date="2019-06" db="EMBL/GenBank/DDBJ databases">
        <title>Whole genome shotgun sequence of Cellulomonas gelida NBRC 3748.</title>
        <authorList>
            <person name="Hosoyama A."/>
            <person name="Uohara A."/>
            <person name="Ohji S."/>
            <person name="Ichikawa N."/>
        </authorList>
    </citation>
    <scope>NUCLEOTIDE SEQUENCE [LARGE SCALE GENOMIC DNA]</scope>
    <source>
        <strain evidence="18 19">NBRC 3748</strain>
    </source>
</reference>
<evidence type="ECO:0000256" key="2">
    <source>
        <dbReference type="ARBA" id="ARBA00004651"/>
    </source>
</evidence>
<dbReference type="InterPro" id="IPR027417">
    <property type="entry name" value="P-loop_NTPase"/>
</dbReference>
<evidence type="ECO:0000256" key="5">
    <source>
        <dbReference type="ARBA" id="ARBA00022496"/>
    </source>
</evidence>
<keyword evidence="5 16" id="KW-0410">Iron transport</keyword>
<evidence type="ECO:0000256" key="15">
    <source>
        <dbReference type="PIRSR" id="PIRSR603373-2"/>
    </source>
</evidence>
<evidence type="ECO:0000256" key="11">
    <source>
        <dbReference type="ARBA" id="ARBA00023134"/>
    </source>
</evidence>
<keyword evidence="10" id="KW-0406">Ion transport</keyword>
<gene>
    <name evidence="18" type="ORF">CGE01nite_17820</name>
</gene>
<feature type="transmembrane region" description="Helical" evidence="16">
    <location>
        <begin position="264"/>
        <end position="289"/>
    </location>
</feature>
<evidence type="ECO:0000313" key="19">
    <source>
        <dbReference type="Proteomes" id="UP000320461"/>
    </source>
</evidence>
<organism evidence="18 19">
    <name type="scientific">Cellulomonas gelida</name>
    <dbReference type="NCBI Taxonomy" id="1712"/>
    <lineage>
        <taxon>Bacteria</taxon>
        <taxon>Bacillati</taxon>
        <taxon>Actinomycetota</taxon>
        <taxon>Actinomycetes</taxon>
        <taxon>Micrococcales</taxon>
        <taxon>Cellulomonadaceae</taxon>
        <taxon>Cellulomonas</taxon>
    </lineage>
</organism>
<comment type="caution">
    <text evidence="18">The sequence shown here is derived from an EMBL/GenBank/DDBJ whole genome shotgun (WGS) entry which is preliminary data.</text>
</comment>
<evidence type="ECO:0000256" key="8">
    <source>
        <dbReference type="ARBA" id="ARBA00022989"/>
    </source>
</evidence>
<feature type="binding site" evidence="15">
    <location>
        <position position="40"/>
    </location>
    <ligand>
        <name>Mg(2+)</name>
        <dbReference type="ChEBI" id="CHEBI:18420"/>
        <label>2</label>
    </ligand>
</feature>
<accession>A0A4Y3KJD5</accession>
<keyword evidence="12 16" id="KW-0472">Membrane</keyword>
<feature type="transmembrane region" description="Helical" evidence="16">
    <location>
        <begin position="324"/>
        <end position="348"/>
    </location>
</feature>
<dbReference type="InterPro" id="IPR011640">
    <property type="entry name" value="Fe2_transport_prot_B_C"/>
</dbReference>
<evidence type="ECO:0000256" key="1">
    <source>
        <dbReference type="ARBA" id="ARBA00003926"/>
    </source>
</evidence>
<feature type="binding site" evidence="15">
    <location>
        <position position="44"/>
    </location>
    <ligand>
        <name>Mg(2+)</name>
        <dbReference type="ChEBI" id="CHEBI:18420"/>
        <label>2</label>
    </ligand>
</feature>
<keyword evidence="15" id="KW-0460">Magnesium</keyword>
<dbReference type="SUPFAM" id="SSF52540">
    <property type="entry name" value="P-loop containing nucleoside triphosphate hydrolases"/>
    <property type="match status" value="1"/>
</dbReference>
<keyword evidence="19" id="KW-1185">Reference proteome</keyword>
<proteinExistence type="inferred from homology"/>
<protein>
    <recommendedName>
        <fullName evidence="13 16">Ferrous iron transport protein B</fullName>
    </recommendedName>
</protein>
<dbReference type="PANTHER" id="PTHR43185">
    <property type="entry name" value="FERROUS IRON TRANSPORT PROTEIN B"/>
    <property type="match status" value="1"/>
</dbReference>
<keyword evidence="3 16" id="KW-0813">Transport</keyword>
<keyword evidence="15" id="KW-0479">Metal-binding</keyword>
<evidence type="ECO:0000256" key="4">
    <source>
        <dbReference type="ARBA" id="ARBA00022475"/>
    </source>
</evidence>
<dbReference type="Pfam" id="PF02421">
    <property type="entry name" value="FeoB_N"/>
    <property type="match status" value="1"/>
</dbReference>
<dbReference type="EMBL" id="BJLQ01000016">
    <property type="protein sequence ID" value="GEA84531.1"/>
    <property type="molecule type" value="Genomic_DNA"/>
</dbReference>
<dbReference type="Pfam" id="PF07670">
    <property type="entry name" value="Gate"/>
    <property type="match status" value="2"/>
</dbReference>
<dbReference type="Proteomes" id="UP000320461">
    <property type="component" value="Unassembled WGS sequence"/>
</dbReference>
<keyword evidence="7 14" id="KW-0547">Nucleotide-binding</keyword>
<dbReference type="GO" id="GO:0046872">
    <property type="term" value="F:metal ion binding"/>
    <property type="evidence" value="ECO:0007669"/>
    <property type="project" value="UniProtKB-KW"/>
</dbReference>
<name>A0A4Y3KJD5_9CELL</name>
<evidence type="ECO:0000256" key="10">
    <source>
        <dbReference type="ARBA" id="ARBA00023065"/>
    </source>
</evidence>
<feature type="transmembrane region" description="Helical" evidence="16">
    <location>
        <begin position="402"/>
        <end position="428"/>
    </location>
</feature>
<dbReference type="GO" id="GO:0005525">
    <property type="term" value="F:GTP binding"/>
    <property type="evidence" value="ECO:0007669"/>
    <property type="project" value="UniProtKB-KW"/>
</dbReference>
<evidence type="ECO:0000256" key="9">
    <source>
        <dbReference type="ARBA" id="ARBA00023004"/>
    </source>
</evidence>
<sequence>MSCHEAPAAISPGPVGTAVLDEPRIVLVGNPNVGKSTLFNALTGARQRVVNAPGTTVELQEGRWRVGGVPCRLVDLPGTYSLDARSPDEQVAAHAVHDDSTDLVVLLVDAAGLARSLVLAGQVASAARPVVVALTMTDVARTRGLTVPADALADQLGVPVVVVDPRTGAGLDRLASAVALALTHPRRLTTAPSRRVTTPGTAPDTVLEGEAAAAGTAASDDEAERVFAWVADVLAAVQLGGDAPRAPVRTWSDRVDRVLLDPRAGIPVLLVVMWALFQLATTVAAPLIAAVDTLVNGWLADAVRAALPSSGPWHWLEGLLVDGALAGVGTVLSFVPLLALVFVAVALLEDCGYLARAAFVADRAMRAIGLDGRAVLPLVVGFGCNLPALAATRTLPHARQRLLTGLLIPFTSCTARLTVYVLLASVFFPQHAGTVIFVMYLASAALVVLGGLALRRTLFRDVRREPLVLALPAYQRPAPRPIALSVWVRVLAFARKAGVIIVGTLTAVWLLMAIPVTGHHAIADVPVQDSLYGRAASTLAPVLAPAGFGTWEAAAALATGFVAKEVVVGSLAQTAAVAEPDDPAHPGDLGDRLRATFERSSGGHPGAAAAGFLWFVLAYSPCLATLAEQRRMFGLRWTALGVGVGFTVAWVGAVVVFQVGRLLG</sequence>
<feature type="transmembrane region" description="Helical" evidence="16">
    <location>
        <begin position="497"/>
        <end position="516"/>
    </location>
</feature>
<feature type="binding site" evidence="14">
    <location>
        <begin position="54"/>
        <end position="58"/>
    </location>
    <ligand>
        <name>GTP</name>
        <dbReference type="ChEBI" id="CHEBI:37565"/>
        <label>1</label>
    </ligand>
</feature>
<dbReference type="InterPro" id="IPR050860">
    <property type="entry name" value="FeoB_GTPase"/>
</dbReference>
<dbReference type="InterPro" id="IPR030389">
    <property type="entry name" value="G_FEOB_dom"/>
</dbReference>
<keyword evidence="11 14" id="KW-0342">GTP-binding</keyword>
<evidence type="ECO:0000256" key="6">
    <source>
        <dbReference type="ARBA" id="ARBA00022692"/>
    </source>
</evidence>
<dbReference type="RefSeq" id="WP_141370371.1">
    <property type="nucleotide sequence ID" value="NZ_BJLQ01000016.1"/>
</dbReference>
<keyword evidence="4" id="KW-1003">Cell membrane</keyword>
<evidence type="ECO:0000256" key="3">
    <source>
        <dbReference type="ARBA" id="ARBA00022448"/>
    </source>
</evidence>
<evidence type="ECO:0000256" key="7">
    <source>
        <dbReference type="ARBA" id="ARBA00022741"/>
    </source>
</evidence>
<dbReference type="InterPro" id="IPR011642">
    <property type="entry name" value="Gate_dom"/>
</dbReference>
<feature type="domain" description="FeoB-type G" evidence="17">
    <location>
        <begin position="22"/>
        <end position="184"/>
    </location>
</feature>
<dbReference type="InterPro" id="IPR003373">
    <property type="entry name" value="Fe2_transport_prot-B"/>
</dbReference>
<dbReference type="AlphaFoldDB" id="A0A4Y3KJD5"/>
<feature type="binding site" evidence="14">
    <location>
        <begin position="75"/>
        <end position="78"/>
    </location>
    <ligand>
        <name>GTP</name>
        <dbReference type="ChEBI" id="CHEBI:37565"/>
        <label>1</label>
    </ligand>
</feature>
<evidence type="ECO:0000256" key="13">
    <source>
        <dbReference type="NCBIfam" id="TIGR00437"/>
    </source>
</evidence>
<dbReference type="Gene3D" id="3.40.50.300">
    <property type="entry name" value="P-loop containing nucleotide triphosphate hydrolases"/>
    <property type="match status" value="1"/>
</dbReference>
<comment type="function">
    <text evidence="1 16">Probable transporter of a GTP-driven Fe(2+) uptake system.</text>
</comment>
<evidence type="ECO:0000313" key="18">
    <source>
        <dbReference type="EMBL" id="GEA84531.1"/>
    </source>
</evidence>
<dbReference type="GO" id="GO:0005886">
    <property type="term" value="C:plasma membrane"/>
    <property type="evidence" value="ECO:0007669"/>
    <property type="project" value="UniProtKB-SubCell"/>
</dbReference>
<evidence type="ECO:0000256" key="16">
    <source>
        <dbReference type="RuleBase" id="RU362098"/>
    </source>
</evidence>
<dbReference type="NCBIfam" id="TIGR00437">
    <property type="entry name" value="feoB"/>
    <property type="match status" value="1"/>
</dbReference>
<keyword evidence="9 16" id="KW-0408">Iron</keyword>
<feature type="transmembrane region" description="Helical" evidence="16">
    <location>
        <begin position="434"/>
        <end position="454"/>
    </location>
</feature>
<dbReference type="Pfam" id="PF07664">
    <property type="entry name" value="FeoB_C"/>
    <property type="match status" value="1"/>
</dbReference>
<feature type="binding site" evidence="14">
    <location>
        <begin position="29"/>
        <end position="36"/>
    </location>
    <ligand>
        <name>GTP</name>
        <dbReference type="ChEBI" id="CHEBI:37565"/>
        <label>1</label>
    </ligand>
</feature>
<evidence type="ECO:0000256" key="14">
    <source>
        <dbReference type="PIRSR" id="PIRSR603373-1"/>
    </source>
</evidence>
<comment type="subcellular location">
    <subcellularLocation>
        <location evidence="16">Cell inner membrane</location>
        <topology evidence="16">Multi-pass membrane protein</topology>
    </subcellularLocation>
    <subcellularLocation>
        <location evidence="2">Cell membrane</location>
        <topology evidence="2">Multi-pass membrane protein</topology>
    </subcellularLocation>
</comment>
<evidence type="ECO:0000256" key="12">
    <source>
        <dbReference type="ARBA" id="ARBA00023136"/>
    </source>
</evidence>
<dbReference type="PROSITE" id="PS51711">
    <property type="entry name" value="G_FEOB"/>
    <property type="match status" value="1"/>
</dbReference>
<comment type="caution">
    <text evidence="16">Lacks conserved residue(s) required for the propagation of feature annotation.</text>
</comment>
<dbReference type="GO" id="GO:0015093">
    <property type="term" value="F:ferrous iron transmembrane transporter activity"/>
    <property type="evidence" value="ECO:0007669"/>
    <property type="project" value="UniProtKB-UniRule"/>
</dbReference>
<feature type="transmembrane region" description="Helical" evidence="16">
    <location>
        <begin position="639"/>
        <end position="659"/>
    </location>
</feature>
<feature type="binding site" evidence="15">
    <location>
        <position position="41"/>
    </location>
    <ligand>
        <name>Mg(2+)</name>
        <dbReference type="ChEBI" id="CHEBI:18420"/>
        <label>2</label>
    </ligand>
</feature>
<evidence type="ECO:0000259" key="17">
    <source>
        <dbReference type="PROSITE" id="PS51711"/>
    </source>
</evidence>
<keyword evidence="8 16" id="KW-1133">Transmembrane helix</keyword>
<dbReference type="OrthoDB" id="9809127at2"/>
<dbReference type="CDD" id="cd01879">
    <property type="entry name" value="FeoB"/>
    <property type="match status" value="1"/>
</dbReference>
<feature type="binding site" evidence="15">
    <location>
        <position position="43"/>
    </location>
    <ligand>
        <name>Mg(2+)</name>
        <dbReference type="ChEBI" id="CHEBI:18420"/>
        <label>2</label>
    </ligand>
</feature>
<dbReference type="PANTHER" id="PTHR43185:SF1">
    <property type="entry name" value="FE(2+) TRANSPORTER FEOB"/>
    <property type="match status" value="1"/>
</dbReference>
<feature type="transmembrane region" description="Helical" evidence="16">
    <location>
        <begin position="607"/>
        <end position="627"/>
    </location>
</feature>